<dbReference type="GO" id="GO:0016020">
    <property type="term" value="C:membrane"/>
    <property type="evidence" value="ECO:0007669"/>
    <property type="project" value="TreeGrafter"/>
</dbReference>
<dbReference type="PANTHER" id="PTHR43798">
    <property type="entry name" value="MONOACYLGLYCEROL LIPASE"/>
    <property type="match status" value="1"/>
</dbReference>
<dbReference type="GO" id="GO:0016787">
    <property type="term" value="F:hydrolase activity"/>
    <property type="evidence" value="ECO:0007669"/>
    <property type="project" value="UniProtKB-KW"/>
</dbReference>
<dbReference type="Gene3D" id="3.40.50.1820">
    <property type="entry name" value="alpha/beta hydrolase"/>
    <property type="match status" value="1"/>
</dbReference>
<evidence type="ECO:0000313" key="3">
    <source>
        <dbReference type="Proteomes" id="UP000034539"/>
    </source>
</evidence>
<dbReference type="InterPro" id="IPR000073">
    <property type="entry name" value="AB_hydrolase_1"/>
</dbReference>
<dbReference type="Proteomes" id="UP000034539">
    <property type="component" value="Unassembled WGS sequence"/>
</dbReference>
<dbReference type="AlphaFoldDB" id="A0A0G0T988"/>
<feature type="domain" description="AB hydrolase-1" evidence="1">
    <location>
        <begin position="5"/>
        <end position="228"/>
    </location>
</feature>
<protein>
    <submittedName>
        <fullName evidence="2">Alpha/beta hydrolase fold protein</fullName>
    </submittedName>
</protein>
<organism evidence="2 3">
    <name type="scientific">Candidatus Gottesmanbacteria bacterium GW2011_GWC2_39_8</name>
    <dbReference type="NCBI Taxonomy" id="1618450"/>
    <lineage>
        <taxon>Bacteria</taxon>
        <taxon>Candidatus Gottesmaniibacteriota</taxon>
    </lineage>
</organism>
<dbReference type="SUPFAM" id="SSF53474">
    <property type="entry name" value="alpha/beta-Hydrolases"/>
    <property type="match status" value="1"/>
</dbReference>
<dbReference type="EMBL" id="LBXN01000001">
    <property type="protein sequence ID" value="KKR34442.1"/>
    <property type="molecule type" value="Genomic_DNA"/>
</dbReference>
<reference evidence="2 3" key="1">
    <citation type="journal article" date="2015" name="Nature">
        <title>rRNA introns, odd ribosomes, and small enigmatic genomes across a large radiation of phyla.</title>
        <authorList>
            <person name="Brown C.T."/>
            <person name="Hug L.A."/>
            <person name="Thomas B.C."/>
            <person name="Sharon I."/>
            <person name="Castelle C.J."/>
            <person name="Singh A."/>
            <person name="Wilkins M.J."/>
            <person name="Williams K.H."/>
            <person name="Banfield J.F."/>
        </authorList>
    </citation>
    <scope>NUCLEOTIDE SEQUENCE [LARGE SCALE GENOMIC DNA]</scope>
</reference>
<evidence type="ECO:0000259" key="1">
    <source>
        <dbReference type="Pfam" id="PF12697"/>
    </source>
</evidence>
<dbReference type="PRINTS" id="PR00111">
    <property type="entry name" value="ABHYDROLASE"/>
</dbReference>
<evidence type="ECO:0000313" key="2">
    <source>
        <dbReference type="EMBL" id="KKR34442.1"/>
    </source>
</evidence>
<comment type="caution">
    <text evidence="2">The sequence shown here is derived from an EMBL/GenBank/DDBJ whole genome shotgun (WGS) entry which is preliminary data.</text>
</comment>
<dbReference type="InterPro" id="IPR029058">
    <property type="entry name" value="AB_hydrolase_fold"/>
</dbReference>
<dbReference type="PANTHER" id="PTHR43798:SF33">
    <property type="entry name" value="HYDROLASE, PUTATIVE (AFU_ORTHOLOGUE AFUA_2G14860)-RELATED"/>
    <property type="match status" value="1"/>
</dbReference>
<dbReference type="Pfam" id="PF12697">
    <property type="entry name" value="Abhydrolase_6"/>
    <property type="match status" value="1"/>
</dbReference>
<proteinExistence type="predicted"/>
<accession>A0A0G0T988</accession>
<gene>
    <name evidence="2" type="ORF">UT63_C0001G0009</name>
</gene>
<dbReference type="InterPro" id="IPR050266">
    <property type="entry name" value="AB_hydrolase_sf"/>
</dbReference>
<sequence length="237" mass="26080">MKTQILILHGWGSSGDAFGRLKKILEEKGFIIFNPDLPGFGKSDVPTSPQTIDDYVSFVRNYILKNGLNNFVILGHSFGGRIAIKLASTGDYGIKALILAGVPGVNPIPGVKIFLFGLLSKIGKLILSPFPTHIQNMGKRILYRSSGSTDYLKAEGVMKDTLKSVVKEDLIMPMRNISVPVYLIWGTNDRTVPLSVARKMSKELKEAKLIELPGGHKLPYENPVEFASEVIDILNQI</sequence>
<name>A0A0G0T988_9BACT</name>
<keyword evidence="2" id="KW-0378">Hydrolase</keyword>